<dbReference type="Pfam" id="PF18962">
    <property type="entry name" value="Por_Secre_tail"/>
    <property type="match status" value="1"/>
</dbReference>
<name>A0A6M5YE80_9BACT</name>
<accession>A0A6M5YE80</accession>
<gene>
    <name evidence="3" type="ORF">HNV11_20620</name>
</gene>
<evidence type="ECO:0000259" key="2">
    <source>
        <dbReference type="Pfam" id="PF19081"/>
    </source>
</evidence>
<keyword evidence="4" id="KW-1185">Reference proteome</keyword>
<feature type="domain" description="Ig-like" evidence="2">
    <location>
        <begin position="790"/>
        <end position="868"/>
    </location>
</feature>
<dbReference type="EMBL" id="CP053435">
    <property type="protein sequence ID" value="QJW91611.1"/>
    <property type="molecule type" value="Genomic_DNA"/>
</dbReference>
<feature type="domain" description="Ig-like" evidence="2">
    <location>
        <begin position="631"/>
        <end position="706"/>
    </location>
</feature>
<dbReference type="InterPro" id="IPR026444">
    <property type="entry name" value="Secre_tail"/>
</dbReference>
<feature type="domain" description="Secretion system C-terminal sorting" evidence="1">
    <location>
        <begin position="1729"/>
        <end position="1800"/>
    </location>
</feature>
<evidence type="ECO:0000259" key="1">
    <source>
        <dbReference type="Pfam" id="PF18962"/>
    </source>
</evidence>
<dbReference type="Proteomes" id="UP000502756">
    <property type="component" value="Chromosome"/>
</dbReference>
<dbReference type="RefSeq" id="WP_171741458.1">
    <property type="nucleotide sequence ID" value="NZ_CP053435.1"/>
</dbReference>
<feature type="domain" description="Ig-like" evidence="2">
    <location>
        <begin position="1035"/>
        <end position="1114"/>
    </location>
</feature>
<feature type="domain" description="Ig-like" evidence="2">
    <location>
        <begin position="123"/>
        <end position="206"/>
    </location>
</feature>
<dbReference type="NCBIfam" id="TIGR04183">
    <property type="entry name" value="Por_Secre_tail"/>
    <property type="match status" value="1"/>
</dbReference>
<dbReference type="InterPro" id="IPR044023">
    <property type="entry name" value="Ig_7"/>
</dbReference>
<evidence type="ECO:0000313" key="4">
    <source>
        <dbReference type="Proteomes" id="UP000502756"/>
    </source>
</evidence>
<sequence length="1803" mass="185864">MIILIRISICLFISSILFCGKVSAQLRILALGPNPVCAGQNLTIRYSANQAGTLSVHLHNGTTDLKLTETNTSAGNNQSITSTIPSSQAGGQYGVFLVNVVVSGGTSTSYTSSIVPVNVNPIPPLPIVTSPVTYCQKEVAVPLRAVATASNNTLRWYGLNATGGIGSPTPPTPSTDQAGTFNYYVSQVDPNGCESNRAVISVTVNPKPEKPVTTPLSACYNAPNPPLITSGVTASGTLKWYTVQTGGTAIPPPVLSTSVVGTFTYYVSQTNQFGCESDRAAITFTVNALPPAPTIPAQTTLYCQNAVASPLQAVAIPGASLNWYTVQTGGTATPTLTPSTADALPKTYYVSQTDANGCETAQDKRASITITTVSNPSLPTVSSLPILYCQGDNAVQLSATPTTTNTLKWYGTDATGGTATQTAPTPLTDKPGSTNYYVSQIDGNQCEGPRAAITVNVLAKPTPPGTENVTVCQNASANPVSLATGVKAVGTLKWYTTQTGGTAIPEPRLSIANAGPSVVYYVSQTINDCESDRSPIQLIVKALPEAPSVSSTPVVYCQDAIAQPLSATLTNGVLLNWYTVPSGGTASTSIIPQTSLTSSTQSTLYYYVSQTNTNNCEGPRSTITVIVNPKPARPTVTASQTACQGSAPITLSASGSNLKWYSDANSLTMIPAPTIPTTLPGTFTYFVSQTDGNGCESNRASVMATIVATPAQPATAPLSICQNAQPSALTATASPGGVLNWYTTSTGGTPLPGITPPTTIVAITTYYVSQSVNGCEGARASLDVTIRPLPQQPTVIPNPVPLCQNSAPAPLTATASGTLSWYTASSGGPALPSLIPLTSNTGLTAYYVTQTDVNNCESTRTQVLVNVKARPAVPIVGTNAITLCQNTLPTALTALAIGTQNWYTVPVDGAPAPSIIPSTANPGQSAYYVSQTVDGCESARVPVIVTVQATPLVPTVSANPIYCQGSIGSVPPLSASAPNGGTLVWYTQELGGTGTSTPPVPPINSAGTVTYYVSQNINGCESQRVKLTATIKSPPEVPTVVPQVTACQNGTAVLTATLKGGVNLNWYTVPTGGSASAVSPVPVTSSPGQFYYYVSQTDANGCESSRALVLVRVNAQPAAPLVSSVSLCQGIAATPLNVIPNGGTLNWYMTATGGVASPAAPTPNTTAPGATPYYVSLTDINGCESSRSLLLVTIAPTPAAPAVTTIAPVCQNSTPVVLTASGSNLKWYSDATSSTVSPSILQTTQAGTFNFFVSQTVNTCESPRALVTAVVNALPSVPGVVVNQTGCQDAIVQPLTATGTNLQWYDQNDNMISPPTPATKVDIVQIYTYKVTQTNNGCASPKATVQYTVNVTPIPGVVSPVSLCQNSVATPLQATGTNLKWYGPTGTVTANAPLPVTSTVSAGLSYSVSQTSTLGCESRKAEVKVTVTALPTAKLDGNASIYLGGPAVLTMTLTGVGPYSYTLSEGTTGIIESAANSSTTVRAITVIPGASTTYTIASIANACGNGTATGAAAVTVRVPTVNTAALSTTSVCSGASFTVPFSTTGEFVPGNSFSVEIASTAGDSLTRKYIPISNAVLQGPVITASIPPTVAAGQYYVRVVAANGRYPISGTRSPMILTVKALPTVALTVSRKVIYNSDNVVLNLTFTGDPIWAGSYVAESSAGSVSNTFTSSSNLLSIPLTPNVTTRYRLVNVTNTVCGAGTIAGVDSATVEVRILTAAENPLSRSLRVYPVPTDGAVTIDIDQPIRKEPVQLRLVGTNGRVIKDISTKQQQTILYLDKEPAGTYLLQISLGDQSTVRRILKR</sequence>
<proteinExistence type="predicted"/>
<feature type="domain" description="Ig-like" evidence="2">
    <location>
        <begin position="710"/>
        <end position="788"/>
    </location>
</feature>
<feature type="domain" description="Ig-like" evidence="2">
    <location>
        <begin position="290"/>
        <end position="370"/>
    </location>
</feature>
<feature type="domain" description="Ig-like" evidence="2">
    <location>
        <begin position="208"/>
        <end position="287"/>
    </location>
</feature>
<feature type="domain" description="Ig-like" evidence="2">
    <location>
        <begin position="1117"/>
        <end position="1196"/>
    </location>
</feature>
<feature type="domain" description="Ig-like" evidence="2">
    <location>
        <begin position="544"/>
        <end position="629"/>
    </location>
</feature>
<reference evidence="3 4" key="1">
    <citation type="submission" date="2020-05" db="EMBL/GenBank/DDBJ databases">
        <title>Genome sequencing of Spirosoma sp. TS118.</title>
        <authorList>
            <person name="Lee J.-H."/>
            <person name="Jeong S."/>
            <person name="Zhao L."/>
            <person name="Jung J.-H."/>
            <person name="Kim M.-K."/>
            <person name="Lim S."/>
        </authorList>
    </citation>
    <scope>NUCLEOTIDE SEQUENCE [LARGE SCALE GENOMIC DNA]</scope>
    <source>
        <strain evidence="3 4">TS118</strain>
    </source>
</reference>
<feature type="domain" description="Ig-like" evidence="2">
    <location>
        <begin position="376"/>
        <end position="457"/>
    </location>
</feature>
<dbReference type="Pfam" id="PF19081">
    <property type="entry name" value="Ig_7"/>
    <property type="match status" value="12"/>
</dbReference>
<evidence type="ECO:0000313" key="3">
    <source>
        <dbReference type="EMBL" id="QJW91611.1"/>
    </source>
</evidence>
<dbReference type="KEGG" id="stae:HNV11_20620"/>
<feature type="domain" description="Ig-like" evidence="2">
    <location>
        <begin position="951"/>
        <end position="1032"/>
    </location>
</feature>
<protein>
    <submittedName>
        <fullName evidence="3">T9SS type A sorting domain-containing protein</fullName>
    </submittedName>
</protein>
<feature type="domain" description="Ig-like" evidence="2">
    <location>
        <begin position="461"/>
        <end position="540"/>
    </location>
</feature>
<organism evidence="3 4">
    <name type="scientific">Spirosoma taeanense</name>
    <dbReference type="NCBI Taxonomy" id="2735870"/>
    <lineage>
        <taxon>Bacteria</taxon>
        <taxon>Pseudomonadati</taxon>
        <taxon>Bacteroidota</taxon>
        <taxon>Cytophagia</taxon>
        <taxon>Cytophagales</taxon>
        <taxon>Cytophagaceae</taxon>
        <taxon>Spirosoma</taxon>
    </lineage>
</organism>